<reference evidence="9" key="1">
    <citation type="submission" date="2021-04" db="EMBL/GenBank/DDBJ databases">
        <title>Genome based classification of Actinospica acidithermotolerans sp. nov., an actinobacterium isolated from an Indonesian hot spring.</title>
        <authorList>
            <person name="Kusuma A.B."/>
            <person name="Putra K.E."/>
            <person name="Nafisah S."/>
            <person name="Loh J."/>
            <person name="Nouioui I."/>
            <person name="Goodfellow M."/>
        </authorList>
    </citation>
    <scope>NUCLEOTIDE SEQUENCE</scope>
    <source>
        <strain evidence="9">DSM 45618</strain>
    </source>
</reference>
<comment type="subcellular location">
    <subcellularLocation>
        <location evidence="1">Cell membrane</location>
        <topology evidence="1">Multi-pass membrane protein</topology>
    </subcellularLocation>
</comment>
<feature type="transmembrane region" description="Helical" evidence="7">
    <location>
        <begin position="100"/>
        <end position="122"/>
    </location>
</feature>
<comment type="caution">
    <text evidence="9">The sequence shown here is derived from an EMBL/GenBank/DDBJ whole genome shotgun (WGS) entry which is preliminary data.</text>
</comment>
<feature type="transmembrane region" description="Helical" evidence="7">
    <location>
        <begin position="75"/>
        <end position="94"/>
    </location>
</feature>
<dbReference type="InterPro" id="IPR011701">
    <property type="entry name" value="MFS"/>
</dbReference>
<dbReference type="PANTHER" id="PTHR42718:SF46">
    <property type="entry name" value="BLR6921 PROTEIN"/>
    <property type="match status" value="1"/>
</dbReference>
<feature type="transmembrane region" description="Helical" evidence="7">
    <location>
        <begin position="440"/>
        <end position="459"/>
    </location>
</feature>
<protein>
    <submittedName>
        <fullName evidence="9">DHA2 family efflux MFS transporter permease subunit</fullName>
    </submittedName>
</protein>
<feature type="transmembrane region" description="Helical" evidence="7">
    <location>
        <begin position="270"/>
        <end position="289"/>
    </location>
</feature>
<dbReference type="GO" id="GO:0005886">
    <property type="term" value="C:plasma membrane"/>
    <property type="evidence" value="ECO:0007669"/>
    <property type="project" value="UniProtKB-SubCell"/>
</dbReference>
<dbReference type="Gene3D" id="1.20.1250.20">
    <property type="entry name" value="MFS general substrate transporter like domains"/>
    <property type="match status" value="1"/>
</dbReference>
<keyword evidence="2" id="KW-0813">Transport</keyword>
<name>A0A8J8BD68_9ACTN</name>
<dbReference type="PRINTS" id="PR01036">
    <property type="entry name" value="TCRTETB"/>
</dbReference>
<keyword evidence="5 7" id="KW-1133">Transmembrane helix</keyword>
<evidence type="ECO:0000256" key="7">
    <source>
        <dbReference type="SAM" id="Phobius"/>
    </source>
</evidence>
<dbReference type="PROSITE" id="PS50850">
    <property type="entry name" value="MFS"/>
    <property type="match status" value="1"/>
</dbReference>
<evidence type="ECO:0000256" key="3">
    <source>
        <dbReference type="ARBA" id="ARBA00022475"/>
    </source>
</evidence>
<sequence>MTTIHRWRAFSVLAVAYFMTIVDLTIVNVSLPSIGRDLRFSESGLQWVVTAYGVTFGGLLLLGGRAADALGRRRVFLLGLVVFTAASLACALARDDTFLVVMRGVQGAGAAIVLPAALSIVMNMFTEGAERNKALGLWGAIGASGATIGLITGGLVTRYLGWEYIFYLNIPTGLAALMLAPRVVPESRIETLRRRFDSLGALTVTAGLLLLVYGISTAPQDGWGAAKSVGSLTAGGALLIAFLVIEARAQSPLLPLRILRMRTVAGADSAGFLLGGSFYAFVFVGTLYMQQVLGYSALQTGLAWLATSLTSVALAGLSQLLVGRVGSAPILAAGMAMISGGTLWAAHIGVHGRFWADLAGPLFVTGAGTAFAFIPISIAGLTGVSARDAGLASGLLNTAQQLGGAIGVAVTSTVAASRAGALAAAGRAPDVALTGGFRDAFYVCAALAALGVLIGGLIIPRRTTALTQRLEPAVAASAADKVEYPDAIVN</sequence>
<dbReference type="RefSeq" id="WP_211468650.1">
    <property type="nucleotide sequence ID" value="NZ_JAGSXH010000046.1"/>
</dbReference>
<dbReference type="InterPro" id="IPR020846">
    <property type="entry name" value="MFS_dom"/>
</dbReference>
<keyword evidence="4 7" id="KW-0812">Transmembrane</keyword>
<dbReference type="SUPFAM" id="SSF103473">
    <property type="entry name" value="MFS general substrate transporter"/>
    <property type="match status" value="1"/>
</dbReference>
<dbReference type="Proteomes" id="UP000677913">
    <property type="component" value="Unassembled WGS sequence"/>
</dbReference>
<keyword evidence="10" id="KW-1185">Reference proteome</keyword>
<dbReference type="PANTHER" id="PTHR42718">
    <property type="entry name" value="MAJOR FACILITATOR SUPERFAMILY MULTIDRUG TRANSPORTER MFSC"/>
    <property type="match status" value="1"/>
</dbReference>
<dbReference type="Pfam" id="PF07690">
    <property type="entry name" value="MFS_1"/>
    <property type="match status" value="1"/>
</dbReference>
<dbReference type="GO" id="GO:0022857">
    <property type="term" value="F:transmembrane transporter activity"/>
    <property type="evidence" value="ECO:0007669"/>
    <property type="project" value="InterPro"/>
</dbReference>
<dbReference type="InterPro" id="IPR005829">
    <property type="entry name" value="Sugar_transporter_CS"/>
</dbReference>
<evidence type="ECO:0000256" key="5">
    <source>
        <dbReference type="ARBA" id="ARBA00022989"/>
    </source>
</evidence>
<feature type="transmembrane region" description="Helical" evidence="7">
    <location>
        <begin position="228"/>
        <end position="249"/>
    </location>
</feature>
<evidence type="ECO:0000256" key="1">
    <source>
        <dbReference type="ARBA" id="ARBA00004651"/>
    </source>
</evidence>
<proteinExistence type="predicted"/>
<feature type="transmembrane region" description="Helical" evidence="7">
    <location>
        <begin position="12"/>
        <end position="32"/>
    </location>
</feature>
<dbReference type="CDD" id="cd17321">
    <property type="entry name" value="MFS_MMR_MDR_like"/>
    <property type="match status" value="1"/>
</dbReference>
<dbReference type="NCBIfam" id="TIGR00711">
    <property type="entry name" value="efflux_EmrB"/>
    <property type="match status" value="1"/>
</dbReference>
<feature type="transmembrane region" description="Helical" evidence="7">
    <location>
        <begin position="44"/>
        <end position="63"/>
    </location>
</feature>
<evidence type="ECO:0000313" key="10">
    <source>
        <dbReference type="Proteomes" id="UP000677913"/>
    </source>
</evidence>
<evidence type="ECO:0000256" key="6">
    <source>
        <dbReference type="ARBA" id="ARBA00023136"/>
    </source>
</evidence>
<keyword evidence="3" id="KW-1003">Cell membrane</keyword>
<feature type="domain" description="Major facilitator superfamily (MFS) profile" evidence="8">
    <location>
        <begin position="9"/>
        <end position="463"/>
    </location>
</feature>
<feature type="transmembrane region" description="Helical" evidence="7">
    <location>
        <begin position="362"/>
        <end position="384"/>
    </location>
</feature>
<feature type="transmembrane region" description="Helical" evidence="7">
    <location>
        <begin position="301"/>
        <end position="323"/>
    </location>
</feature>
<evidence type="ECO:0000256" key="2">
    <source>
        <dbReference type="ARBA" id="ARBA00022448"/>
    </source>
</evidence>
<dbReference type="AlphaFoldDB" id="A0A8J8BD68"/>
<feature type="transmembrane region" description="Helical" evidence="7">
    <location>
        <begin position="405"/>
        <end position="428"/>
    </location>
</feature>
<dbReference type="InterPro" id="IPR036259">
    <property type="entry name" value="MFS_trans_sf"/>
</dbReference>
<feature type="transmembrane region" description="Helical" evidence="7">
    <location>
        <begin position="164"/>
        <end position="184"/>
    </location>
</feature>
<organism evidence="9 10">
    <name type="scientific">Actinocrinis puniceicyclus</name>
    <dbReference type="NCBI Taxonomy" id="977794"/>
    <lineage>
        <taxon>Bacteria</taxon>
        <taxon>Bacillati</taxon>
        <taxon>Actinomycetota</taxon>
        <taxon>Actinomycetes</taxon>
        <taxon>Catenulisporales</taxon>
        <taxon>Actinospicaceae</taxon>
        <taxon>Actinocrinis</taxon>
    </lineage>
</organism>
<dbReference type="PROSITE" id="PS00216">
    <property type="entry name" value="SUGAR_TRANSPORT_1"/>
    <property type="match status" value="1"/>
</dbReference>
<feature type="transmembrane region" description="Helical" evidence="7">
    <location>
        <begin position="330"/>
        <end position="350"/>
    </location>
</feature>
<dbReference type="InterPro" id="IPR004638">
    <property type="entry name" value="EmrB-like"/>
</dbReference>
<keyword evidence="6 7" id="KW-0472">Membrane</keyword>
<evidence type="ECO:0000256" key="4">
    <source>
        <dbReference type="ARBA" id="ARBA00022692"/>
    </source>
</evidence>
<evidence type="ECO:0000313" key="9">
    <source>
        <dbReference type="EMBL" id="MBS2964285.1"/>
    </source>
</evidence>
<accession>A0A8J8BD68</accession>
<feature type="transmembrane region" description="Helical" evidence="7">
    <location>
        <begin position="134"/>
        <end position="152"/>
    </location>
</feature>
<dbReference type="EMBL" id="JAGSXH010000046">
    <property type="protein sequence ID" value="MBS2964285.1"/>
    <property type="molecule type" value="Genomic_DNA"/>
</dbReference>
<dbReference type="Gene3D" id="1.20.1720.10">
    <property type="entry name" value="Multidrug resistance protein D"/>
    <property type="match status" value="1"/>
</dbReference>
<feature type="transmembrane region" description="Helical" evidence="7">
    <location>
        <begin position="196"/>
        <end position="216"/>
    </location>
</feature>
<evidence type="ECO:0000259" key="8">
    <source>
        <dbReference type="PROSITE" id="PS50850"/>
    </source>
</evidence>
<gene>
    <name evidence="9" type="ORF">KGA66_14590</name>
</gene>